<dbReference type="GeneID" id="110786278"/>
<protein>
    <submittedName>
        <fullName evidence="2 3">Uncharacterized aarF domain-containing protein kinase At5g05200, chloroplastic-like isoform X1</fullName>
    </submittedName>
</protein>
<reference evidence="2 3" key="2">
    <citation type="submission" date="2025-05" db="UniProtKB">
        <authorList>
            <consortium name="RefSeq"/>
        </authorList>
    </citation>
    <scope>IDENTIFICATION</scope>
    <source>
        <tissue evidence="2 3">Leaf</tissue>
    </source>
</reference>
<sequence>MADEREDADIVLCLKFYIHFDRQLCVHDSSFDFMDSNLCCDTKWMSGFDMAPPASAMLTSAAERIQNLPRLLEDIVQTSINTGPRGALRLAQGVQAVAGVGSEWLTDVSKWTNTSAGLPPELQLGLLSPLYPRKLVERLGATLHYHIQRLNFW</sequence>
<evidence type="ECO:0000313" key="3">
    <source>
        <dbReference type="RefSeq" id="XP_056696713.1"/>
    </source>
</evidence>
<organism evidence="1 2">
    <name type="scientific">Spinacia oleracea</name>
    <name type="common">Spinach</name>
    <dbReference type="NCBI Taxonomy" id="3562"/>
    <lineage>
        <taxon>Eukaryota</taxon>
        <taxon>Viridiplantae</taxon>
        <taxon>Streptophyta</taxon>
        <taxon>Embryophyta</taxon>
        <taxon>Tracheophyta</taxon>
        <taxon>Spermatophyta</taxon>
        <taxon>Magnoliopsida</taxon>
        <taxon>eudicotyledons</taxon>
        <taxon>Gunneridae</taxon>
        <taxon>Pentapetalae</taxon>
        <taxon>Caryophyllales</taxon>
        <taxon>Chenopodiaceae</taxon>
        <taxon>Chenopodioideae</taxon>
        <taxon>Anserineae</taxon>
        <taxon>Spinacia</taxon>
    </lineage>
</organism>
<keyword evidence="1" id="KW-1185">Reference proteome</keyword>
<dbReference type="Proteomes" id="UP000813463">
    <property type="component" value="Chromosome 3"/>
</dbReference>
<evidence type="ECO:0000313" key="2">
    <source>
        <dbReference type="RefSeq" id="XP_056696711.1"/>
    </source>
</evidence>
<gene>
    <name evidence="2 3" type="primary">LOC110786278</name>
</gene>
<proteinExistence type="predicted"/>
<evidence type="ECO:0000313" key="1">
    <source>
        <dbReference type="Proteomes" id="UP000813463"/>
    </source>
</evidence>
<name>A0ABM3RM74_SPIOL</name>
<dbReference type="RefSeq" id="XP_056696711.1">
    <property type="nucleotide sequence ID" value="XM_056840733.1"/>
</dbReference>
<reference evidence="1" key="1">
    <citation type="journal article" date="2021" name="Nat. Commun.">
        <title>Genomic analyses provide insights into spinach domestication and the genetic basis of agronomic traits.</title>
        <authorList>
            <person name="Cai X."/>
            <person name="Sun X."/>
            <person name="Xu C."/>
            <person name="Sun H."/>
            <person name="Wang X."/>
            <person name="Ge C."/>
            <person name="Zhang Z."/>
            <person name="Wang Q."/>
            <person name="Fei Z."/>
            <person name="Jiao C."/>
            <person name="Wang Q."/>
        </authorList>
    </citation>
    <scope>NUCLEOTIDE SEQUENCE [LARGE SCALE GENOMIC DNA]</scope>
    <source>
        <strain evidence="1">cv. Varoflay</strain>
    </source>
</reference>
<accession>A0ABM3RM74</accession>
<dbReference type="RefSeq" id="XP_056696713.1">
    <property type="nucleotide sequence ID" value="XM_056840735.1"/>
</dbReference>